<dbReference type="AlphaFoldDB" id="A0A9C7PYD1"/>
<accession>A0A9C7PYD1</accession>
<evidence type="ECO:0000259" key="3">
    <source>
        <dbReference type="PROSITE" id="PS51819"/>
    </source>
</evidence>
<evidence type="ECO:0000313" key="4">
    <source>
        <dbReference type="EMBL" id="GJQ13038.1"/>
    </source>
</evidence>
<proteinExistence type="inferred from homology"/>
<dbReference type="InterPro" id="IPR029068">
    <property type="entry name" value="Glyas_Bleomycin-R_OHBP_Dase"/>
</dbReference>
<organism evidence="4 5">
    <name type="scientific">Galdieria partita</name>
    <dbReference type="NCBI Taxonomy" id="83374"/>
    <lineage>
        <taxon>Eukaryota</taxon>
        <taxon>Rhodophyta</taxon>
        <taxon>Bangiophyceae</taxon>
        <taxon>Galdieriales</taxon>
        <taxon>Galdieriaceae</taxon>
        <taxon>Galdieria</taxon>
    </lineage>
</organism>
<comment type="similarity">
    <text evidence="1">Belongs to the methylmalonyl-CoA epimerase family.</text>
</comment>
<dbReference type="InterPro" id="IPR037523">
    <property type="entry name" value="VOC_core"/>
</dbReference>
<reference evidence="4" key="1">
    <citation type="journal article" date="2022" name="Proc. Natl. Acad. Sci. U.S.A.">
        <title>Life cycle and functional genomics of the unicellular red alga Galdieria for elucidating algal and plant evolution and industrial use.</title>
        <authorList>
            <person name="Hirooka S."/>
            <person name="Itabashi T."/>
            <person name="Ichinose T.M."/>
            <person name="Onuma R."/>
            <person name="Fujiwara T."/>
            <person name="Yamashita S."/>
            <person name="Jong L.W."/>
            <person name="Tomita R."/>
            <person name="Iwane A.H."/>
            <person name="Miyagishima S.Y."/>
        </authorList>
    </citation>
    <scope>NUCLEOTIDE SEQUENCE</scope>
    <source>
        <strain evidence="4">NBRC 102759</strain>
    </source>
</reference>
<dbReference type="NCBIfam" id="TIGR03081">
    <property type="entry name" value="metmalonyl_epim"/>
    <property type="match status" value="1"/>
</dbReference>
<comment type="caution">
    <text evidence="4">The sequence shown here is derived from an EMBL/GenBank/DDBJ whole genome shotgun (WGS) entry which is preliminary data.</text>
</comment>
<dbReference type="SUPFAM" id="SSF54593">
    <property type="entry name" value="Glyoxalase/Bleomycin resistance protein/Dihydroxybiphenyl dioxygenase"/>
    <property type="match status" value="1"/>
</dbReference>
<evidence type="ECO:0000256" key="1">
    <source>
        <dbReference type="ARBA" id="ARBA00009308"/>
    </source>
</evidence>
<dbReference type="InterPro" id="IPR017515">
    <property type="entry name" value="MeMalonyl-CoA_epimerase"/>
</dbReference>
<protein>
    <recommendedName>
        <fullName evidence="3">VOC domain-containing protein</fullName>
    </recommendedName>
</protein>
<keyword evidence="2" id="KW-0479">Metal-binding</keyword>
<gene>
    <name evidence="4" type="ORF">GpartN1_g4829.t1</name>
</gene>
<evidence type="ECO:0000256" key="2">
    <source>
        <dbReference type="ARBA" id="ARBA00022723"/>
    </source>
</evidence>
<dbReference type="GO" id="GO:0046491">
    <property type="term" value="P:L-methylmalonyl-CoA metabolic process"/>
    <property type="evidence" value="ECO:0007669"/>
    <property type="project" value="TreeGrafter"/>
</dbReference>
<dbReference type="PROSITE" id="PS51819">
    <property type="entry name" value="VOC"/>
    <property type="match status" value="1"/>
</dbReference>
<dbReference type="EMBL" id="BQMJ01000039">
    <property type="protein sequence ID" value="GJQ13038.1"/>
    <property type="molecule type" value="Genomic_DNA"/>
</dbReference>
<dbReference type="CDD" id="cd07249">
    <property type="entry name" value="MMCE"/>
    <property type="match status" value="1"/>
</dbReference>
<evidence type="ECO:0000313" key="5">
    <source>
        <dbReference type="Proteomes" id="UP001061958"/>
    </source>
</evidence>
<dbReference type="PANTHER" id="PTHR43048:SF3">
    <property type="entry name" value="METHYLMALONYL-COA EPIMERASE, MITOCHONDRIAL"/>
    <property type="match status" value="1"/>
</dbReference>
<keyword evidence="5" id="KW-1185">Reference proteome</keyword>
<sequence length="221" mass="24654">MAIGSLRKLFYLQNLWVSQLIIHKTPTLSYYQKLRTFSVEKQQQLNSESNSGDPSTLRLSSALFAAPQVDSDRQRVSRLYKLGKLNHVAVAVKDVQDAAELYEKIFEADVSKPVPHVEMGATVIFVRLGNTNIELMEPLGKASPIENFLTRNKSGGIHHICLEVPSIEATIQRLKENHVDMQTEEPIISDHGKRSIFVDPKDSNGVLLELMEETTAKGASA</sequence>
<name>A0A9C7PYD1_9RHOD</name>
<dbReference type="Proteomes" id="UP001061958">
    <property type="component" value="Unassembled WGS sequence"/>
</dbReference>
<dbReference type="GO" id="GO:0046872">
    <property type="term" value="F:metal ion binding"/>
    <property type="evidence" value="ECO:0007669"/>
    <property type="project" value="UniProtKB-KW"/>
</dbReference>
<dbReference type="PANTHER" id="PTHR43048">
    <property type="entry name" value="METHYLMALONYL-COA EPIMERASE"/>
    <property type="match status" value="1"/>
</dbReference>
<reference evidence="4" key="2">
    <citation type="submission" date="2022-01" db="EMBL/GenBank/DDBJ databases">
        <authorList>
            <person name="Hirooka S."/>
            <person name="Miyagishima S.Y."/>
        </authorList>
    </citation>
    <scope>NUCLEOTIDE SEQUENCE</scope>
    <source>
        <strain evidence="4">NBRC 102759</strain>
    </source>
</reference>
<dbReference type="OrthoDB" id="7049at2759"/>
<dbReference type="Pfam" id="PF13669">
    <property type="entry name" value="Glyoxalase_4"/>
    <property type="match status" value="1"/>
</dbReference>
<dbReference type="GO" id="GO:0004493">
    <property type="term" value="F:methylmalonyl-CoA epimerase activity"/>
    <property type="evidence" value="ECO:0007669"/>
    <property type="project" value="TreeGrafter"/>
</dbReference>
<dbReference type="Gene3D" id="3.10.180.10">
    <property type="entry name" value="2,3-Dihydroxybiphenyl 1,2-Dioxygenase, domain 1"/>
    <property type="match status" value="1"/>
</dbReference>
<feature type="domain" description="VOC" evidence="3">
    <location>
        <begin position="84"/>
        <end position="213"/>
    </location>
</feature>
<dbReference type="InterPro" id="IPR051785">
    <property type="entry name" value="MMCE/EMCE_epimerase"/>
</dbReference>